<reference evidence="2 3" key="1">
    <citation type="journal article" date="2004" name="Genome Res.">
        <title>Genome sequence of Haloarcula marismortui: a halophilic archaeon from the Dead Sea.</title>
        <authorList>
            <person name="Baliga N.S."/>
            <person name="Bonneau R."/>
            <person name="Facciotti M.T."/>
            <person name="Pan M."/>
            <person name="Glusman G."/>
            <person name="Deutsch E.W."/>
            <person name="Shannon P."/>
            <person name="Chiu Y."/>
            <person name="Weng R.S."/>
            <person name="Gan R.R."/>
            <person name="Hung P."/>
            <person name="Date S.V."/>
            <person name="Marcotte E."/>
            <person name="Hood L."/>
            <person name="Ng W.V."/>
        </authorList>
    </citation>
    <scope>NUCLEOTIDE SEQUENCE [LARGE SCALE GENOMIC DNA]</scope>
    <source>
        <strain evidence="3">ATCC 43049 / DSM 3752 / JCM 8966 / VKM B-1809</strain>
    </source>
</reference>
<proteinExistence type="predicted"/>
<dbReference type="AlphaFoldDB" id="Q5UXE9"/>
<name>Q5UXE9_HALMA</name>
<dbReference type="HOGENOM" id="CLU_3338332_0_0_2"/>
<organism evidence="2 3">
    <name type="scientific">Haloarcula marismortui (strain ATCC 43049 / DSM 3752 / JCM 8966 / VKM B-1809)</name>
    <name type="common">Halobacterium marismortui</name>
    <dbReference type="NCBI Taxonomy" id="272569"/>
    <lineage>
        <taxon>Archaea</taxon>
        <taxon>Methanobacteriati</taxon>
        <taxon>Methanobacteriota</taxon>
        <taxon>Stenosarchaea group</taxon>
        <taxon>Halobacteria</taxon>
        <taxon>Halobacteriales</taxon>
        <taxon>Haloarculaceae</taxon>
        <taxon>Haloarcula</taxon>
    </lineage>
</organism>
<dbReference type="PATRIC" id="fig|272569.17.peg.3891"/>
<sequence>MRTAEPPEVARFEVSDVGENRETRTGRRAAHQSDVTP</sequence>
<dbReference type="Proteomes" id="UP000001169">
    <property type="component" value="Chromosome I"/>
</dbReference>
<protein>
    <submittedName>
        <fullName evidence="2">Uncharacterized protein</fullName>
    </submittedName>
</protein>
<dbReference type="EMBL" id="AY596297">
    <property type="protein sequence ID" value="AAV48054.1"/>
    <property type="molecule type" value="Genomic_DNA"/>
</dbReference>
<dbReference type="PaxDb" id="272569-rrnAC3366"/>
<dbReference type="EnsemblBacteria" id="AAV48054">
    <property type="protein sequence ID" value="AAV48054"/>
    <property type="gene ID" value="rrnAC3366"/>
</dbReference>
<accession>Q5UXE9</accession>
<evidence type="ECO:0000256" key="1">
    <source>
        <dbReference type="SAM" id="MobiDB-lite"/>
    </source>
</evidence>
<gene>
    <name evidence="2" type="ordered locus">rrnAC3366</name>
</gene>
<feature type="compositionally biased region" description="Basic and acidic residues" evidence="1">
    <location>
        <begin position="8"/>
        <end position="25"/>
    </location>
</feature>
<feature type="region of interest" description="Disordered" evidence="1">
    <location>
        <begin position="1"/>
        <end position="37"/>
    </location>
</feature>
<dbReference type="KEGG" id="hma:rrnAC3366"/>
<evidence type="ECO:0000313" key="3">
    <source>
        <dbReference type="Proteomes" id="UP000001169"/>
    </source>
</evidence>
<evidence type="ECO:0000313" key="2">
    <source>
        <dbReference type="EMBL" id="AAV48054.1"/>
    </source>
</evidence>
<keyword evidence="3" id="KW-1185">Reference proteome</keyword>